<protein>
    <submittedName>
        <fullName evidence="2">Uncharacterized protein LOC113397664</fullName>
    </submittedName>
</protein>
<reference evidence="2" key="1">
    <citation type="submission" date="2025-08" db="UniProtKB">
        <authorList>
            <consortium name="RefSeq"/>
        </authorList>
    </citation>
    <scope>IDENTIFICATION</scope>
    <source>
        <tissue evidence="2">Whole body</tissue>
    </source>
</reference>
<gene>
    <name evidence="2" type="primary">LOC113397664</name>
</gene>
<dbReference type="OrthoDB" id="6617263at2759"/>
<organism evidence="1 2">
    <name type="scientific">Vanessa tameamea</name>
    <name type="common">Kamehameha butterfly</name>
    <dbReference type="NCBI Taxonomy" id="334116"/>
    <lineage>
        <taxon>Eukaryota</taxon>
        <taxon>Metazoa</taxon>
        <taxon>Ecdysozoa</taxon>
        <taxon>Arthropoda</taxon>
        <taxon>Hexapoda</taxon>
        <taxon>Insecta</taxon>
        <taxon>Pterygota</taxon>
        <taxon>Neoptera</taxon>
        <taxon>Endopterygota</taxon>
        <taxon>Lepidoptera</taxon>
        <taxon>Glossata</taxon>
        <taxon>Ditrysia</taxon>
        <taxon>Papilionoidea</taxon>
        <taxon>Nymphalidae</taxon>
        <taxon>Nymphalinae</taxon>
        <taxon>Vanessa</taxon>
    </lineage>
</organism>
<dbReference type="OMA" id="NTCAEIF"/>
<sequence>MLDLIGSNLPQRQRELNKHVNEAFSKKTNFDEIRSSEENSDVDRLFKIDVASKYKNVDYIIETLKCGDTLYISRALKCDWLYGDDFSQIINPDYLHHNVFPSMSFKMKKKMLCAISCHVRNEERMLNFYKYCLNVKLEDYALKFLIFTSEAHKFEYIENKIKIDTKLDLQDFFGNSFNLIEKYLKQLRSQQMFTKDEIIHFRYLYSISKEKYLNLFEEFGHQDRYNEPKLGQRLSKQIMTKHKERVLRNPSLYVKNLNMKTIVKYSSAEDAKQYAVALLPSDVNHFWYMDFYETYKSILSLIPFNEIYSFLRQIFMNKYHDKEFEMSKNFYERKYYRLLTVEERELWALKHIEQGKELLGSGEDYLWYQFINFDIAFKGIKKYIYKTDDRSKRAEIVKVLVSAVRNEQDLEKLTQYYYERHVNEIEFNKQDSLNKIIDLHNIFNVNESCWNFINKIFHSMKSFTGEYMNSTKALAIIYYIINNKDIPSNLQVDGIYLYEIEQYFKPHFRYLTDDQSDLVFEFFKKLFSEKIKRFDDKEYNNDNKDQINNIIGSFLDVLVFFNKTKHDCPDIIYKYIKLDWEIYKDRELFKETTEDEPVCLTPVLLIRLLKQDTTEFLNILPDAIDKLSSGWICSNLNSLMKKLRIYFSNDITKNCINIFETFLLQEGLLYKRNLVFTVINGIFHIADNDYKINFITKYSPTESKVAHDKIDQNILLIQEGICRFAYYSRPPVPLPAILKFIKGDYLSFCLPMLNSYVANLPKQSSIEFISAILDAPVSVQKHGLRLAFRCFNSEDLKKLIMDVWKNTKNVSLRKILYKCLFHYINKLDDNLQQSLYEVLKSCTLDLNEDDDDEIFSLLSCYLPESLKGDYLESAWKAIETFSDQKSKNVDRKIMVIREIGQNIHSVDMEFCRNKILNEMIEPTTFKQKVEMFDNTWGNNTLIYEKWILAVKYIVNFKNEKELNRCWELASIIIKKCIELMGKSDDKFLVHKFLMEILQKILKYSCNITDKIQTVPILEKIMDLILHSMPMNKIYLLYWNYNLTIISKKVVGPKQIDANGELSYDHLDTLVIATGFTDALISFINCLKEKNIYYCSLNVEITEVISNVIDTILYNTNLTRDVLEMCICNLLTNSQVPETFILTLTLLGSRYSSYQKLGNISEKVIKFGNDEIITFMYQKFN</sequence>
<dbReference type="RefSeq" id="XP_026491871.2">
    <property type="nucleotide sequence ID" value="XM_026636086.2"/>
</dbReference>
<evidence type="ECO:0000313" key="2">
    <source>
        <dbReference type="RefSeq" id="XP_026491871.2"/>
    </source>
</evidence>
<keyword evidence="1" id="KW-1185">Reference proteome</keyword>
<name>A0A8B8I6W6_VANTA</name>
<dbReference type="GeneID" id="113397664"/>
<evidence type="ECO:0000313" key="1">
    <source>
        <dbReference type="Proteomes" id="UP001652626"/>
    </source>
</evidence>
<proteinExistence type="predicted"/>
<accession>A0A8B8I6W6</accession>
<dbReference type="Proteomes" id="UP001652626">
    <property type="component" value="Chromosome 23"/>
</dbReference>